<dbReference type="InterPro" id="IPR011008">
    <property type="entry name" value="Dimeric_a/b-barrel"/>
</dbReference>
<dbReference type="SUPFAM" id="SSF54909">
    <property type="entry name" value="Dimeric alpha+beta barrel"/>
    <property type="match status" value="1"/>
</dbReference>
<dbReference type="Gene3D" id="3.30.70.100">
    <property type="match status" value="1"/>
</dbReference>
<protein>
    <submittedName>
        <fullName evidence="2">D-fructose-6-phosphate amidotransferase</fullName>
    </submittedName>
</protein>
<evidence type="ECO:0000313" key="3">
    <source>
        <dbReference type="Proteomes" id="UP000323521"/>
    </source>
</evidence>
<reference evidence="2 3" key="1">
    <citation type="submission" date="2016-10" db="EMBL/GenBank/DDBJ databases">
        <title>Complete Genome Sequence of Peptococcaceae strain DCMF.</title>
        <authorList>
            <person name="Edwards R.J."/>
            <person name="Holland S.I."/>
            <person name="Deshpande N.P."/>
            <person name="Wong Y.K."/>
            <person name="Ertan H."/>
            <person name="Manefield M."/>
            <person name="Russell T.L."/>
            <person name="Lee M.J."/>
        </authorList>
    </citation>
    <scope>NUCLEOTIDE SEQUENCE [LARGE SCALE GENOMIC DNA]</scope>
    <source>
        <strain evidence="2 3">DCMF</strain>
    </source>
</reference>
<evidence type="ECO:0000313" key="2">
    <source>
        <dbReference type="EMBL" id="ATW26710.1"/>
    </source>
</evidence>
<dbReference type="InterPro" id="IPR010753">
    <property type="entry name" value="DUF1330"/>
</dbReference>
<dbReference type="KEGG" id="fwa:DCMF_19835"/>
<sequence length="96" mass="11051">MAAYLVVRVDIKNWEEYKKYLNVTPAIIEKYGGKALVRAGEMVTLEGPEETRRIVILEFPTMERAKEWYNSEEYQEAKKLREGAAIGEIIAIEGIE</sequence>
<gene>
    <name evidence="2" type="ORF">DCMF_19835</name>
</gene>
<evidence type="ECO:0000259" key="1">
    <source>
        <dbReference type="Pfam" id="PF07045"/>
    </source>
</evidence>
<dbReference type="RefSeq" id="WP_214658755.1">
    <property type="nucleotide sequence ID" value="NZ_CP017634.1"/>
</dbReference>
<name>A0A3G1KWB0_FORW1</name>
<proteinExistence type="predicted"/>
<dbReference type="Proteomes" id="UP000323521">
    <property type="component" value="Chromosome"/>
</dbReference>
<keyword evidence="2" id="KW-0808">Transferase</keyword>
<dbReference type="PANTHER" id="PTHR41521">
    <property type="match status" value="1"/>
</dbReference>
<dbReference type="PANTHER" id="PTHR41521:SF4">
    <property type="entry name" value="BLR0684 PROTEIN"/>
    <property type="match status" value="1"/>
</dbReference>
<dbReference type="EMBL" id="CP017634">
    <property type="protein sequence ID" value="ATW26710.1"/>
    <property type="molecule type" value="Genomic_DNA"/>
</dbReference>
<feature type="domain" description="DUF1330" evidence="1">
    <location>
        <begin position="3"/>
        <end position="95"/>
    </location>
</feature>
<organism evidence="2 3">
    <name type="scientific">Formimonas warabiya</name>
    <dbReference type="NCBI Taxonomy" id="1761012"/>
    <lineage>
        <taxon>Bacteria</taxon>
        <taxon>Bacillati</taxon>
        <taxon>Bacillota</taxon>
        <taxon>Clostridia</taxon>
        <taxon>Eubacteriales</taxon>
        <taxon>Peptococcaceae</taxon>
        <taxon>Candidatus Formimonas</taxon>
    </lineage>
</organism>
<dbReference type="GO" id="GO:0016740">
    <property type="term" value="F:transferase activity"/>
    <property type="evidence" value="ECO:0007669"/>
    <property type="project" value="UniProtKB-KW"/>
</dbReference>
<dbReference type="Pfam" id="PF07045">
    <property type="entry name" value="DUF1330"/>
    <property type="match status" value="1"/>
</dbReference>
<dbReference type="AlphaFoldDB" id="A0A3G1KWB0"/>
<keyword evidence="3" id="KW-1185">Reference proteome</keyword>
<accession>A0A3G1KWB0</accession>